<dbReference type="AlphaFoldDB" id="A0AA86S1Z6"/>
<keyword evidence="1" id="KW-0812">Transmembrane</keyword>
<dbReference type="Gramene" id="rna-AYBTSS11_LOCUS8776">
    <property type="protein sequence ID" value="CAJ1938785.1"/>
    <property type="gene ID" value="gene-AYBTSS11_LOCUS8776"/>
</dbReference>
<keyword evidence="3" id="KW-1185">Reference proteome</keyword>
<organism evidence="2 3">
    <name type="scientific">Sphenostylis stenocarpa</name>
    <dbReference type="NCBI Taxonomy" id="92480"/>
    <lineage>
        <taxon>Eukaryota</taxon>
        <taxon>Viridiplantae</taxon>
        <taxon>Streptophyta</taxon>
        <taxon>Embryophyta</taxon>
        <taxon>Tracheophyta</taxon>
        <taxon>Spermatophyta</taxon>
        <taxon>Magnoliopsida</taxon>
        <taxon>eudicotyledons</taxon>
        <taxon>Gunneridae</taxon>
        <taxon>Pentapetalae</taxon>
        <taxon>rosids</taxon>
        <taxon>fabids</taxon>
        <taxon>Fabales</taxon>
        <taxon>Fabaceae</taxon>
        <taxon>Papilionoideae</taxon>
        <taxon>50 kb inversion clade</taxon>
        <taxon>NPAAA clade</taxon>
        <taxon>indigoferoid/millettioid clade</taxon>
        <taxon>Phaseoleae</taxon>
        <taxon>Sphenostylis</taxon>
    </lineage>
</organism>
<name>A0AA86S1Z6_9FABA</name>
<proteinExistence type="predicted"/>
<protein>
    <submittedName>
        <fullName evidence="2">Uncharacterized protein</fullName>
    </submittedName>
</protein>
<keyword evidence="1" id="KW-1133">Transmembrane helix</keyword>
<gene>
    <name evidence="2" type="ORF">AYBTSS11_LOCUS8776</name>
</gene>
<evidence type="ECO:0000313" key="3">
    <source>
        <dbReference type="Proteomes" id="UP001189624"/>
    </source>
</evidence>
<sequence length="172" mass="18996">MWVQARIMGRDNRELGTWIFLLGYMRKGVGVGGGGRELCNDFLRQWEMVIDLFGSDHDNVVGATGRHTTKLMLDGGILAHIFVIVSAAVASAAHGIIFPSSNAGVVIHESRFCSSFTLLHTRAVVAEFPSELLSISSLVVLKPLEQILSLYPAIERKCVWIWILGKDENCKQ</sequence>
<evidence type="ECO:0000313" key="2">
    <source>
        <dbReference type="EMBL" id="CAJ1938785.1"/>
    </source>
</evidence>
<accession>A0AA86S1Z6</accession>
<dbReference type="Proteomes" id="UP001189624">
    <property type="component" value="Chromosome 3"/>
</dbReference>
<evidence type="ECO:0000256" key="1">
    <source>
        <dbReference type="SAM" id="Phobius"/>
    </source>
</evidence>
<dbReference type="EMBL" id="OY731400">
    <property type="protein sequence ID" value="CAJ1938785.1"/>
    <property type="molecule type" value="Genomic_DNA"/>
</dbReference>
<reference evidence="2" key="1">
    <citation type="submission" date="2023-10" db="EMBL/GenBank/DDBJ databases">
        <authorList>
            <person name="Domelevo Entfellner J.-B."/>
        </authorList>
    </citation>
    <scope>NUCLEOTIDE SEQUENCE</scope>
</reference>
<feature type="transmembrane region" description="Helical" evidence="1">
    <location>
        <begin position="77"/>
        <end position="98"/>
    </location>
</feature>
<keyword evidence="1" id="KW-0472">Membrane</keyword>